<organism evidence="4">
    <name type="scientific">Pneumocystis jirovecii</name>
    <name type="common">Human pneumocystis pneumonia agent</name>
    <dbReference type="NCBI Taxonomy" id="42068"/>
    <lineage>
        <taxon>Eukaryota</taxon>
        <taxon>Fungi</taxon>
        <taxon>Dikarya</taxon>
        <taxon>Ascomycota</taxon>
        <taxon>Taphrinomycotina</taxon>
        <taxon>Pneumocystomycetes</taxon>
        <taxon>Pneumocystaceae</taxon>
        <taxon>Pneumocystis</taxon>
    </lineage>
</organism>
<accession>L0PFD4</accession>
<comment type="caution">
    <text evidence="3">The sequence shown here is derived from an EMBL/GenBank/DDBJ whole genome shotgun (WGS) entry which is preliminary data.</text>
</comment>
<dbReference type="GO" id="GO:0008270">
    <property type="term" value="F:zinc ion binding"/>
    <property type="evidence" value="ECO:0007669"/>
    <property type="project" value="UniProtKB-KW"/>
</dbReference>
<sequence>MGTHISRVKSVDLDAWTDEQLENMVRWGNTRANKYWEAKLIPGHIPSENKIENYIRTKYESKRWVMDGPIPDPSTLDKNADSEIFYNILNNRILEKKQNLSSTFNNLTSQTLTKDSASNNLFCFPEKENTLSESNLKNCINISKLDLSIPGTQVKTSEVDLKASILSLYSTAPSLQSNSSTNHSTVEPSLHETWKTSKHELKLSNSLKDISEDLKGLEFSEKKEVLNTSESYSFSNPSVSYLLNTQKLSPVFTSFNTSASKNKTSEVIHNHVSESSGSISSSNSALKSENISKENITEPSKILQDSVPDFSIKQWENDSLAFSDFQSPSLILNTSDTLSLHTSPWSTDKPKETNNNFNDYQITALHNQDINDKNSLFYDSSIISTTDPKIILFVHTEGADNADISATEKQEYGLSKDIDILSQPFSWNQFTTLIDSVKKQSESVISNAKKDIYMFSNFLSKEINDLKEVISSNNIFDEKTKESSENKKNIDINEEKKDENIFYSLKNSTLFNQNNPLKSIRQTETYLNKLGIHIGDFLKEIIEITPPNTDISERNIEPYEKKPFHKKREI</sequence>
<protein>
    <recommendedName>
        <fullName evidence="2">Arf-GAP domain-containing protein</fullName>
    </recommendedName>
</protein>
<feature type="domain" description="Arf-GAP" evidence="2">
    <location>
        <begin position="1"/>
        <end position="65"/>
    </location>
</feature>
<dbReference type="SUPFAM" id="SSF57863">
    <property type="entry name" value="ArfGap/RecO-like zinc finger"/>
    <property type="match status" value="1"/>
</dbReference>
<dbReference type="Pfam" id="PF01412">
    <property type="entry name" value="ArfGap"/>
    <property type="match status" value="1"/>
</dbReference>
<dbReference type="GO" id="GO:0005096">
    <property type="term" value="F:GTPase activator activity"/>
    <property type="evidence" value="ECO:0007669"/>
    <property type="project" value="InterPro"/>
</dbReference>
<gene>
    <name evidence="3" type="ORF">PNEJI1_000110</name>
</gene>
<dbReference type="InterPro" id="IPR051718">
    <property type="entry name" value="ARF_GTPase-activating"/>
</dbReference>
<keyword evidence="1" id="KW-0862">Zinc</keyword>
<evidence type="ECO:0000313" key="3">
    <source>
        <dbReference type="EMBL" id="CCJ31111.1"/>
    </source>
</evidence>
<dbReference type="InterPro" id="IPR001164">
    <property type="entry name" value="ArfGAP_dom"/>
</dbReference>
<dbReference type="InterPro" id="IPR037278">
    <property type="entry name" value="ARFGAP/RecO"/>
</dbReference>
<dbReference type="InterPro" id="IPR038508">
    <property type="entry name" value="ArfGAP_dom_sf"/>
</dbReference>
<evidence type="ECO:0000256" key="1">
    <source>
        <dbReference type="PROSITE-ProRule" id="PRU00288"/>
    </source>
</evidence>
<name>L0PFD4_PNEJI</name>
<dbReference type="PANTHER" id="PTHR45705">
    <property type="entry name" value="FI20236P1"/>
    <property type="match status" value="1"/>
</dbReference>
<dbReference type="GO" id="GO:0005737">
    <property type="term" value="C:cytoplasm"/>
    <property type="evidence" value="ECO:0007669"/>
    <property type="project" value="TreeGrafter"/>
</dbReference>
<proteinExistence type="predicted"/>
<dbReference type="PANTHER" id="PTHR45705:SF1">
    <property type="entry name" value="FI20236P1"/>
    <property type="match status" value="1"/>
</dbReference>
<dbReference type="Gene3D" id="1.10.220.150">
    <property type="entry name" value="Arf GTPase activating protein"/>
    <property type="match status" value="1"/>
</dbReference>
<dbReference type="PROSITE" id="PS50115">
    <property type="entry name" value="ARFGAP"/>
    <property type="match status" value="1"/>
</dbReference>
<evidence type="ECO:0000313" key="4">
    <source>
        <dbReference type="Proteomes" id="UP000010422"/>
    </source>
</evidence>
<evidence type="ECO:0000259" key="2">
    <source>
        <dbReference type="PROSITE" id="PS50115"/>
    </source>
</evidence>
<keyword evidence="1" id="KW-0479">Metal-binding</keyword>
<dbReference type="SMART" id="SM00105">
    <property type="entry name" value="ArfGap"/>
    <property type="match status" value="1"/>
</dbReference>
<dbReference type="InParanoid" id="L0PFD4"/>
<dbReference type="VEuPathDB" id="FungiDB:PNEJI1_000110"/>
<keyword evidence="1" id="KW-0863">Zinc-finger</keyword>
<dbReference type="EMBL" id="CAKM01000278">
    <property type="protein sequence ID" value="CCJ31111.1"/>
    <property type="molecule type" value="Genomic_DNA"/>
</dbReference>
<dbReference type="STRING" id="1209962.L0PFD4"/>
<reference evidence="3 4" key="1">
    <citation type="journal article" date="2012" name="MBio">
        <title>De novo assembly of the Pneumocystis jirovecii genome from a single bronchoalveolar lavage fluid specimen from a patient.</title>
        <authorList>
            <person name="Cisse O.H."/>
            <person name="Pagni M."/>
            <person name="Hauser P.M."/>
        </authorList>
    </citation>
    <scope>NUCLEOTIDE SEQUENCE [LARGE SCALE GENOMIC DNA]</scope>
    <source>
        <strain evidence="3 4">SE8</strain>
    </source>
</reference>
<dbReference type="AlphaFoldDB" id="L0PFD4"/>
<dbReference type="Proteomes" id="UP000010422">
    <property type="component" value="Unassembled WGS sequence"/>
</dbReference>